<dbReference type="GO" id="GO:0005886">
    <property type="term" value="C:plasma membrane"/>
    <property type="evidence" value="ECO:0007669"/>
    <property type="project" value="UniProtKB-SubCell"/>
</dbReference>
<keyword evidence="3" id="KW-0813">Transport</keyword>
<dbReference type="InterPro" id="IPR006029">
    <property type="entry name" value="Neurotrans-gated_channel_TM"/>
</dbReference>
<dbReference type="InterPro" id="IPR006028">
    <property type="entry name" value="GABAA/Glycine_rcpt"/>
</dbReference>
<dbReference type="GO" id="GO:0004888">
    <property type="term" value="F:transmembrane signaling receptor activity"/>
    <property type="evidence" value="ECO:0007669"/>
    <property type="project" value="InterPro"/>
</dbReference>
<comment type="subcellular location">
    <subcellularLocation>
        <location evidence="2">Cell membrane</location>
    </subcellularLocation>
    <subcellularLocation>
        <location evidence="1">Membrane</location>
        <topology evidence="1">Multi-pass membrane protein</topology>
    </subcellularLocation>
</comment>
<keyword evidence="15" id="KW-1185">Reference proteome</keyword>
<evidence type="ECO:0000256" key="8">
    <source>
        <dbReference type="ARBA" id="ARBA00023065"/>
    </source>
</evidence>
<evidence type="ECO:0000256" key="1">
    <source>
        <dbReference type="ARBA" id="ARBA00004141"/>
    </source>
</evidence>
<feature type="transmembrane region" description="Helical" evidence="11">
    <location>
        <begin position="218"/>
        <end position="235"/>
    </location>
</feature>
<dbReference type="EMBL" id="CAJPVJ010019504">
    <property type="protein sequence ID" value="CAG2177319.1"/>
    <property type="molecule type" value="Genomic_DNA"/>
</dbReference>
<dbReference type="InterPro" id="IPR036734">
    <property type="entry name" value="Neur_chan_lig-bd_sf"/>
</dbReference>
<dbReference type="SUPFAM" id="SSF63712">
    <property type="entry name" value="Nicotinic receptor ligand binding domain-like"/>
    <property type="match status" value="1"/>
</dbReference>
<keyword evidence="9 11" id="KW-0472">Membrane</keyword>
<evidence type="ECO:0000256" key="10">
    <source>
        <dbReference type="ARBA" id="ARBA00023303"/>
    </source>
</evidence>
<dbReference type="Gene3D" id="1.20.58.390">
    <property type="entry name" value="Neurotransmitter-gated ion-channel transmembrane domain"/>
    <property type="match status" value="1"/>
</dbReference>
<evidence type="ECO:0000313" key="15">
    <source>
        <dbReference type="Proteomes" id="UP000728032"/>
    </source>
</evidence>
<dbReference type="SUPFAM" id="SSF90112">
    <property type="entry name" value="Neurotransmitter-gated ion-channel transmembrane pore"/>
    <property type="match status" value="1"/>
</dbReference>
<dbReference type="InterPro" id="IPR006202">
    <property type="entry name" value="Neur_chan_lig-bd"/>
</dbReference>
<keyword evidence="4" id="KW-1003">Cell membrane</keyword>
<feature type="domain" description="Neurotransmitter-gated ion-channel transmembrane" evidence="13">
    <location>
        <begin position="218"/>
        <end position="259"/>
    </location>
</feature>
<proteinExistence type="predicted"/>
<dbReference type="PANTHER" id="PTHR18945">
    <property type="entry name" value="NEUROTRANSMITTER GATED ION CHANNEL"/>
    <property type="match status" value="1"/>
</dbReference>
<evidence type="ECO:0000256" key="6">
    <source>
        <dbReference type="ARBA" id="ARBA00022729"/>
    </source>
</evidence>
<dbReference type="AlphaFoldDB" id="A0A7R9MH68"/>
<evidence type="ECO:0000256" key="3">
    <source>
        <dbReference type="ARBA" id="ARBA00022448"/>
    </source>
</evidence>
<dbReference type="InterPro" id="IPR038050">
    <property type="entry name" value="Neuro_actylchol_rec"/>
</dbReference>
<accession>A0A7R9MH68</accession>
<name>A0A7R9MH68_9ACAR</name>
<dbReference type="PRINTS" id="PR00252">
    <property type="entry name" value="NRIONCHANNEL"/>
</dbReference>
<keyword evidence="7 11" id="KW-1133">Transmembrane helix</keyword>
<dbReference type="Proteomes" id="UP000728032">
    <property type="component" value="Unassembled WGS sequence"/>
</dbReference>
<gene>
    <name evidence="14" type="ORF">ONB1V03_LOCUS16751</name>
</gene>
<dbReference type="PRINTS" id="PR00253">
    <property type="entry name" value="GABAARECEPTR"/>
</dbReference>
<keyword evidence="8" id="KW-0406">Ion transport</keyword>
<evidence type="ECO:0000256" key="11">
    <source>
        <dbReference type="SAM" id="Phobius"/>
    </source>
</evidence>
<keyword evidence="10" id="KW-0407">Ion channel</keyword>
<evidence type="ECO:0000256" key="2">
    <source>
        <dbReference type="ARBA" id="ARBA00004236"/>
    </source>
</evidence>
<protein>
    <recommendedName>
        <fullName evidence="16">Neurotransmitter-gated ion-channel ligand-binding domain-containing protein</fullName>
    </recommendedName>
</protein>
<keyword evidence="6" id="KW-0732">Signal</keyword>
<evidence type="ECO:0000259" key="12">
    <source>
        <dbReference type="Pfam" id="PF02931"/>
    </source>
</evidence>
<dbReference type="GO" id="GO:0005254">
    <property type="term" value="F:chloride channel activity"/>
    <property type="evidence" value="ECO:0007669"/>
    <property type="project" value="UniProtKB-ARBA"/>
</dbReference>
<dbReference type="InterPro" id="IPR006201">
    <property type="entry name" value="Neur_channel"/>
</dbReference>
<dbReference type="EMBL" id="OC934329">
    <property type="protein sequence ID" value="CAD7660181.1"/>
    <property type="molecule type" value="Genomic_DNA"/>
</dbReference>
<dbReference type="Pfam" id="PF02932">
    <property type="entry name" value="Neur_chan_memb"/>
    <property type="match status" value="1"/>
</dbReference>
<evidence type="ECO:0000256" key="4">
    <source>
        <dbReference type="ARBA" id="ARBA00022475"/>
    </source>
</evidence>
<dbReference type="Gene3D" id="2.70.170.10">
    <property type="entry name" value="Neurotransmitter-gated ion-channel ligand-binding domain"/>
    <property type="match status" value="1"/>
</dbReference>
<sequence length="259" mass="30091">MNNEIISNDSEYWALFESSEYNKNVKPNSQGPLKVNVSHFVIDIYGLSDVDMDYTIDLYLRQWWTDSRLQFNGTVKTINLGPDYIKKIWIPDTFIANSRHHNSAGSHPNTILSITSDGHIYYSTRLIIVANCPMDLSYFTMDRQLCRLRFESYSYNSKQIQYNWIGSGLASRISLYNFRIERDYKVAHIENISLSDPFSILIYGFVLKRSLGFYLNQVYIPAFLIVVISWMPFWLDREDTHARVGLGVTTVLTMTTLIT</sequence>
<dbReference type="OrthoDB" id="203862at2759"/>
<feature type="domain" description="Neurotransmitter-gated ion-channel ligand-binding" evidence="12">
    <location>
        <begin position="18"/>
        <end position="189"/>
    </location>
</feature>
<dbReference type="Pfam" id="PF02931">
    <property type="entry name" value="Neur_chan_LBD"/>
    <property type="match status" value="1"/>
</dbReference>
<evidence type="ECO:0008006" key="16">
    <source>
        <dbReference type="Google" id="ProtNLM"/>
    </source>
</evidence>
<evidence type="ECO:0000313" key="14">
    <source>
        <dbReference type="EMBL" id="CAD7660181.1"/>
    </source>
</evidence>
<evidence type="ECO:0000259" key="13">
    <source>
        <dbReference type="Pfam" id="PF02932"/>
    </source>
</evidence>
<evidence type="ECO:0000256" key="7">
    <source>
        <dbReference type="ARBA" id="ARBA00022989"/>
    </source>
</evidence>
<feature type="non-terminal residue" evidence="14">
    <location>
        <position position="1"/>
    </location>
</feature>
<dbReference type="GO" id="GO:0005230">
    <property type="term" value="F:extracellular ligand-gated monoatomic ion channel activity"/>
    <property type="evidence" value="ECO:0007669"/>
    <property type="project" value="InterPro"/>
</dbReference>
<dbReference type="GO" id="GO:0099095">
    <property type="term" value="F:ligand-gated monoatomic anion channel activity"/>
    <property type="evidence" value="ECO:0007669"/>
    <property type="project" value="UniProtKB-ARBA"/>
</dbReference>
<dbReference type="InterPro" id="IPR036719">
    <property type="entry name" value="Neuro-gated_channel_TM_sf"/>
</dbReference>
<keyword evidence="5 11" id="KW-0812">Transmembrane</keyword>
<reference evidence="14" key="1">
    <citation type="submission" date="2020-11" db="EMBL/GenBank/DDBJ databases">
        <authorList>
            <person name="Tran Van P."/>
        </authorList>
    </citation>
    <scope>NUCLEOTIDE SEQUENCE</scope>
</reference>
<organism evidence="14">
    <name type="scientific">Oppiella nova</name>
    <dbReference type="NCBI Taxonomy" id="334625"/>
    <lineage>
        <taxon>Eukaryota</taxon>
        <taxon>Metazoa</taxon>
        <taxon>Ecdysozoa</taxon>
        <taxon>Arthropoda</taxon>
        <taxon>Chelicerata</taxon>
        <taxon>Arachnida</taxon>
        <taxon>Acari</taxon>
        <taxon>Acariformes</taxon>
        <taxon>Sarcoptiformes</taxon>
        <taxon>Oribatida</taxon>
        <taxon>Brachypylina</taxon>
        <taxon>Oppioidea</taxon>
        <taxon>Oppiidae</taxon>
        <taxon>Oppiella</taxon>
    </lineage>
</organism>
<evidence type="ECO:0000256" key="5">
    <source>
        <dbReference type="ARBA" id="ARBA00022692"/>
    </source>
</evidence>
<evidence type="ECO:0000256" key="9">
    <source>
        <dbReference type="ARBA" id="ARBA00023136"/>
    </source>
</evidence>